<dbReference type="AlphaFoldDB" id="A0A0L0FHK4"/>
<dbReference type="RefSeq" id="XP_014149420.1">
    <property type="nucleotide sequence ID" value="XM_014293945.1"/>
</dbReference>
<dbReference type="EMBL" id="KQ243573">
    <property type="protein sequence ID" value="KNC75518.1"/>
    <property type="molecule type" value="Genomic_DNA"/>
</dbReference>
<feature type="domain" description="Zinc finger C5HC2-type" evidence="1">
    <location>
        <begin position="66"/>
        <end position="121"/>
    </location>
</feature>
<gene>
    <name evidence="2" type="ORF">SARC_11957</name>
</gene>
<sequence>MSVRIYGQDEMRVIYCMDVYSSISGGKPASKERGTGKHSHGRKKTVPSTVRYPFVFEKLDDDLRPCYVCHQTCFFSSVTCIRCDERERMACLQCSREGPLCHHDGVHRVLNLRYTMQQLRDVLSKLKERGNSAVEFANKLNALLSGRGAKSRTTSPRISRCGTPVPNGRLSGLLDGSDTKFGTVTVGGLSEPGVLSLEQKKATMEEFVKFLDTVRNEGDE</sequence>
<dbReference type="Proteomes" id="UP000054560">
    <property type="component" value="Unassembled WGS sequence"/>
</dbReference>
<dbReference type="InterPro" id="IPR004198">
    <property type="entry name" value="Znf_C5HC2"/>
</dbReference>
<reference evidence="2 3" key="1">
    <citation type="submission" date="2011-02" db="EMBL/GenBank/DDBJ databases">
        <title>The Genome Sequence of Sphaeroforma arctica JP610.</title>
        <authorList>
            <consortium name="The Broad Institute Genome Sequencing Platform"/>
            <person name="Russ C."/>
            <person name="Cuomo C."/>
            <person name="Young S.K."/>
            <person name="Zeng Q."/>
            <person name="Gargeya S."/>
            <person name="Alvarado L."/>
            <person name="Berlin A."/>
            <person name="Chapman S.B."/>
            <person name="Chen Z."/>
            <person name="Freedman E."/>
            <person name="Gellesch M."/>
            <person name="Goldberg J."/>
            <person name="Griggs A."/>
            <person name="Gujja S."/>
            <person name="Heilman E."/>
            <person name="Heiman D."/>
            <person name="Howarth C."/>
            <person name="Mehta T."/>
            <person name="Neiman D."/>
            <person name="Pearson M."/>
            <person name="Roberts A."/>
            <person name="Saif S."/>
            <person name="Shea T."/>
            <person name="Shenoy N."/>
            <person name="Sisk P."/>
            <person name="Stolte C."/>
            <person name="Sykes S."/>
            <person name="White J."/>
            <person name="Yandava C."/>
            <person name="Burger G."/>
            <person name="Gray M.W."/>
            <person name="Holland P.W.H."/>
            <person name="King N."/>
            <person name="Lang F.B.F."/>
            <person name="Roger A.J."/>
            <person name="Ruiz-Trillo I."/>
            <person name="Haas B."/>
            <person name="Nusbaum C."/>
            <person name="Birren B."/>
        </authorList>
    </citation>
    <scope>NUCLEOTIDE SEQUENCE [LARGE SCALE GENOMIC DNA]</scope>
    <source>
        <strain evidence="2 3">JP610</strain>
    </source>
</reference>
<protein>
    <recommendedName>
        <fullName evidence="1">Zinc finger C5HC2-type domain-containing protein</fullName>
    </recommendedName>
</protein>
<dbReference type="STRING" id="667725.A0A0L0FHK4"/>
<organism evidence="2 3">
    <name type="scientific">Sphaeroforma arctica JP610</name>
    <dbReference type="NCBI Taxonomy" id="667725"/>
    <lineage>
        <taxon>Eukaryota</taxon>
        <taxon>Ichthyosporea</taxon>
        <taxon>Ichthyophonida</taxon>
        <taxon>Sphaeroforma</taxon>
    </lineage>
</organism>
<accession>A0A0L0FHK4</accession>
<keyword evidence="3" id="KW-1185">Reference proteome</keyword>
<evidence type="ECO:0000259" key="1">
    <source>
        <dbReference type="Pfam" id="PF02928"/>
    </source>
</evidence>
<dbReference type="GeneID" id="25912461"/>
<evidence type="ECO:0000313" key="3">
    <source>
        <dbReference type="Proteomes" id="UP000054560"/>
    </source>
</evidence>
<name>A0A0L0FHK4_9EUKA</name>
<proteinExistence type="predicted"/>
<dbReference type="Pfam" id="PF02928">
    <property type="entry name" value="zf-C5HC2"/>
    <property type="match status" value="1"/>
</dbReference>
<evidence type="ECO:0000313" key="2">
    <source>
        <dbReference type="EMBL" id="KNC75518.1"/>
    </source>
</evidence>
<feature type="non-terminal residue" evidence="2">
    <location>
        <position position="220"/>
    </location>
</feature>